<evidence type="ECO:0000313" key="9">
    <source>
        <dbReference type="Proteomes" id="UP001480595"/>
    </source>
</evidence>
<feature type="transmembrane region" description="Helical" evidence="6">
    <location>
        <begin position="49"/>
        <end position="71"/>
    </location>
</feature>
<keyword evidence="2 6" id="KW-0812">Transmembrane</keyword>
<evidence type="ECO:0000256" key="6">
    <source>
        <dbReference type="SAM" id="Phobius"/>
    </source>
</evidence>
<feature type="transmembrane region" description="Helical" evidence="6">
    <location>
        <begin position="98"/>
        <end position="120"/>
    </location>
</feature>
<keyword evidence="9" id="KW-1185">Reference proteome</keyword>
<name>A0ABR1TB57_9PEZI</name>
<evidence type="ECO:0000256" key="2">
    <source>
        <dbReference type="ARBA" id="ARBA00022692"/>
    </source>
</evidence>
<feature type="domain" description="Rhodopsin" evidence="7">
    <location>
        <begin position="95"/>
        <end position="158"/>
    </location>
</feature>
<comment type="subcellular location">
    <subcellularLocation>
        <location evidence="1">Membrane</location>
        <topology evidence="1">Multi-pass membrane protein</topology>
    </subcellularLocation>
</comment>
<feature type="transmembrane region" description="Helical" evidence="6">
    <location>
        <begin position="132"/>
        <end position="153"/>
    </location>
</feature>
<evidence type="ECO:0000313" key="8">
    <source>
        <dbReference type="EMBL" id="KAK8043843.1"/>
    </source>
</evidence>
<organism evidence="8 9">
    <name type="scientific">Apiospora phragmitis</name>
    <dbReference type="NCBI Taxonomy" id="2905665"/>
    <lineage>
        <taxon>Eukaryota</taxon>
        <taxon>Fungi</taxon>
        <taxon>Dikarya</taxon>
        <taxon>Ascomycota</taxon>
        <taxon>Pezizomycotina</taxon>
        <taxon>Sordariomycetes</taxon>
        <taxon>Xylariomycetidae</taxon>
        <taxon>Amphisphaeriales</taxon>
        <taxon>Apiosporaceae</taxon>
        <taxon>Apiospora</taxon>
    </lineage>
</organism>
<evidence type="ECO:0000256" key="5">
    <source>
        <dbReference type="ARBA" id="ARBA00038359"/>
    </source>
</evidence>
<dbReference type="Pfam" id="PF20684">
    <property type="entry name" value="Fung_rhodopsin"/>
    <property type="match status" value="1"/>
</dbReference>
<protein>
    <submittedName>
        <fullName evidence="8">Integral membrane protein</fullName>
    </submittedName>
</protein>
<dbReference type="EMBL" id="JAQQWL010000012">
    <property type="protein sequence ID" value="KAK8043843.1"/>
    <property type="molecule type" value="Genomic_DNA"/>
</dbReference>
<proteinExistence type="inferred from homology"/>
<evidence type="ECO:0000256" key="1">
    <source>
        <dbReference type="ARBA" id="ARBA00004141"/>
    </source>
</evidence>
<accession>A0ABR1TB57</accession>
<reference evidence="8 9" key="1">
    <citation type="submission" date="2023-01" db="EMBL/GenBank/DDBJ databases">
        <title>Analysis of 21 Apiospora genomes using comparative genomics revels a genus with tremendous synthesis potential of carbohydrate active enzymes and secondary metabolites.</title>
        <authorList>
            <person name="Sorensen T."/>
        </authorList>
    </citation>
    <scope>NUCLEOTIDE SEQUENCE [LARGE SCALE GENOMIC DNA]</scope>
    <source>
        <strain evidence="8 9">CBS 135458</strain>
    </source>
</reference>
<comment type="similarity">
    <text evidence="5">Belongs to the SAT4 family.</text>
</comment>
<evidence type="ECO:0000256" key="4">
    <source>
        <dbReference type="ARBA" id="ARBA00023136"/>
    </source>
</evidence>
<dbReference type="RefSeq" id="XP_066710238.1">
    <property type="nucleotide sequence ID" value="XM_066864090.1"/>
</dbReference>
<dbReference type="Proteomes" id="UP001480595">
    <property type="component" value="Unassembled WGS sequence"/>
</dbReference>
<dbReference type="PANTHER" id="PTHR33048">
    <property type="entry name" value="PTH11-LIKE INTEGRAL MEMBRANE PROTEIN (AFU_ORTHOLOGUE AFUA_5G11245)"/>
    <property type="match status" value="1"/>
</dbReference>
<dbReference type="InterPro" id="IPR049326">
    <property type="entry name" value="Rhodopsin_dom_fungi"/>
</dbReference>
<evidence type="ECO:0000256" key="3">
    <source>
        <dbReference type="ARBA" id="ARBA00022989"/>
    </source>
</evidence>
<sequence length="183" mass="20561">MTSSYPRTFYNFGTFDVIFATASVYVVLNVAVISLRFFSSWKRHDRLDIGDWCGLSATLFTLGMAIVMLIVQQAPWHFRRDGPVVPGFNLGAAAQKKLGFSVALTDCIIDVVMLFLPLYPVLRMNMRGRNKIWVSIVFLLGVFSVTASIVNLATFTAMNIPIDALSHEHHEFIKNNQGHLKHP</sequence>
<evidence type="ECO:0000259" key="7">
    <source>
        <dbReference type="Pfam" id="PF20684"/>
    </source>
</evidence>
<dbReference type="GeneID" id="92097153"/>
<dbReference type="InterPro" id="IPR052337">
    <property type="entry name" value="SAT4-like"/>
</dbReference>
<keyword evidence="3 6" id="KW-1133">Transmembrane helix</keyword>
<feature type="transmembrane region" description="Helical" evidence="6">
    <location>
        <begin position="12"/>
        <end position="37"/>
    </location>
</feature>
<comment type="caution">
    <text evidence="8">The sequence shown here is derived from an EMBL/GenBank/DDBJ whole genome shotgun (WGS) entry which is preliminary data.</text>
</comment>
<gene>
    <name evidence="8" type="ORF">PG994_012681</name>
</gene>
<keyword evidence="4 6" id="KW-0472">Membrane</keyword>
<dbReference type="PANTHER" id="PTHR33048:SF134">
    <property type="entry name" value="INTEGRAL MEMBRANE PROTEIN"/>
    <property type="match status" value="1"/>
</dbReference>